<sequence>MLFFLSIIRRSSSAVNFTILTSCENHTTNVYVCSLGCASRSERRDVEWRRRRERSTKP</sequence>
<name>A0A0A9EE87_ARUDO</name>
<dbReference type="AlphaFoldDB" id="A0A0A9EE87"/>
<accession>A0A0A9EE87</accession>
<proteinExistence type="predicted"/>
<protein>
    <submittedName>
        <fullName evidence="1">Cl2727_2b</fullName>
    </submittedName>
</protein>
<organism evidence="1">
    <name type="scientific">Arundo donax</name>
    <name type="common">Giant reed</name>
    <name type="synonym">Donax arundinaceus</name>
    <dbReference type="NCBI Taxonomy" id="35708"/>
    <lineage>
        <taxon>Eukaryota</taxon>
        <taxon>Viridiplantae</taxon>
        <taxon>Streptophyta</taxon>
        <taxon>Embryophyta</taxon>
        <taxon>Tracheophyta</taxon>
        <taxon>Spermatophyta</taxon>
        <taxon>Magnoliopsida</taxon>
        <taxon>Liliopsida</taxon>
        <taxon>Poales</taxon>
        <taxon>Poaceae</taxon>
        <taxon>PACMAD clade</taxon>
        <taxon>Arundinoideae</taxon>
        <taxon>Arundineae</taxon>
        <taxon>Arundo</taxon>
    </lineage>
</organism>
<reference evidence="1" key="2">
    <citation type="journal article" date="2015" name="Data Brief">
        <title>Shoot transcriptome of the giant reed, Arundo donax.</title>
        <authorList>
            <person name="Barrero R.A."/>
            <person name="Guerrero F.D."/>
            <person name="Moolhuijzen P."/>
            <person name="Goolsby J.A."/>
            <person name="Tidwell J."/>
            <person name="Bellgard S.E."/>
            <person name="Bellgard M.I."/>
        </authorList>
    </citation>
    <scope>NUCLEOTIDE SEQUENCE</scope>
    <source>
        <tissue evidence="1">Shoot tissue taken approximately 20 cm above the soil surface</tissue>
    </source>
</reference>
<evidence type="ECO:0000313" key="1">
    <source>
        <dbReference type="EMBL" id="JAD97328.1"/>
    </source>
</evidence>
<dbReference type="EMBL" id="GBRH01200567">
    <property type="protein sequence ID" value="JAD97328.1"/>
    <property type="molecule type" value="Transcribed_RNA"/>
</dbReference>
<reference evidence="1" key="1">
    <citation type="submission" date="2014-09" db="EMBL/GenBank/DDBJ databases">
        <authorList>
            <person name="Magalhaes I.L.F."/>
            <person name="Oliveira U."/>
            <person name="Santos F.R."/>
            <person name="Vidigal T.H.D.A."/>
            <person name="Brescovit A.D."/>
            <person name="Santos A.J."/>
        </authorList>
    </citation>
    <scope>NUCLEOTIDE SEQUENCE</scope>
    <source>
        <tissue evidence="1">Shoot tissue taken approximately 20 cm above the soil surface</tissue>
    </source>
</reference>